<evidence type="ECO:0000313" key="1">
    <source>
        <dbReference type="EMBL" id="TQO20260.1"/>
    </source>
</evidence>
<dbReference type="Proteomes" id="UP000316560">
    <property type="component" value="Unassembled WGS sequence"/>
</dbReference>
<dbReference type="OrthoDB" id="5124724at2"/>
<protein>
    <recommendedName>
        <fullName evidence="3">Ribbon-helix-helix CopG family protein</fullName>
    </recommendedName>
</protein>
<organism evidence="1 2">
    <name type="scientific">Rhodoglobus vestalii</name>
    <dbReference type="NCBI Taxonomy" id="193384"/>
    <lineage>
        <taxon>Bacteria</taxon>
        <taxon>Bacillati</taxon>
        <taxon>Actinomycetota</taxon>
        <taxon>Actinomycetes</taxon>
        <taxon>Micrococcales</taxon>
        <taxon>Microbacteriaceae</taxon>
        <taxon>Rhodoglobus</taxon>
    </lineage>
</organism>
<dbReference type="EMBL" id="VFRA01000001">
    <property type="protein sequence ID" value="TQO20260.1"/>
    <property type="molecule type" value="Genomic_DNA"/>
</dbReference>
<evidence type="ECO:0008006" key="3">
    <source>
        <dbReference type="Google" id="ProtNLM"/>
    </source>
</evidence>
<proteinExistence type="predicted"/>
<dbReference type="AlphaFoldDB" id="A0A8H2PXH6"/>
<accession>A0A8H2PXH6</accession>
<dbReference type="RefSeq" id="WP_141990638.1">
    <property type="nucleotide sequence ID" value="NZ_VFRA01000001.1"/>
</dbReference>
<keyword evidence="2" id="KW-1185">Reference proteome</keyword>
<evidence type="ECO:0000313" key="2">
    <source>
        <dbReference type="Proteomes" id="UP000316560"/>
    </source>
</evidence>
<reference evidence="1 2" key="1">
    <citation type="submission" date="2019-06" db="EMBL/GenBank/DDBJ databases">
        <title>Sequencing the genomes of 1000 actinobacteria strains.</title>
        <authorList>
            <person name="Klenk H.-P."/>
        </authorList>
    </citation>
    <scope>NUCLEOTIDE SEQUENCE [LARGE SCALE GENOMIC DNA]</scope>
    <source>
        <strain evidence="1 2">DSM 21947</strain>
    </source>
</reference>
<gene>
    <name evidence="1" type="ORF">FB472_1884</name>
</gene>
<name>A0A8H2PXH6_9MICO</name>
<sequence length="117" mass="12068">MNNYDDLAARAEAGQLVPKQGTTLRGKAAAEAGQRALMEATGADTVAAATAIALGRPRLTAAAPSGVTWKVRTTPDLDREARNAAAAQGVSISQLVRDAVSAHVDALNVNEVAPKHR</sequence>
<comment type="caution">
    <text evidence="1">The sequence shown here is derived from an EMBL/GenBank/DDBJ whole genome shotgun (WGS) entry which is preliminary data.</text>
</comment>